<accession>A0A2Z6PCZ4</accession>
<gene>
    <name evidence="1" type="ORF">TSUD_302830</name>
</gene>
<sequence length="369" mass="41650">MRKAGIKLEESNSLIHSDSIVPSASTRRSNLNLPITNQSNNQFGISRIGFMTNYILFYIPDEGDSTSIAFSLAYQAATMNPRDKELCTYVGSMLCSVVPGFKNSVVAALNGIGVRPHFVSLPSQAEENNIDISRAPQLDWSSVLVIFGYCIVLFKVDNDELFFFDTRKNPNTKRIRELKTKVGSSTYNSINRPFDQHKEKEIRTMLGNDHALRTSVFTFLMKNFDHPDSQICSLCQYLSLILSWSGDMRVFTVMHKWLVKTNSRVLSVSRLKQEVDNLEETINAIASHTYPQYFSHLCSVSELFYLDISRFRTLFAVALELEMGGDGSFEYDGAYITNSDSSTVRKLVKHHLSKKGVSTVRFLPTIPGI</sequence>
<reference evidence="2" key="1">
    <citation type="journal article" date="2017" name="Front. Plant Sci.">
        <title>Climate Clever Clovers: New Paradigm to Reduce the Environmental Footprint of Ruminants by Breeding Low Methanogenic Forages Utilizing Haplotype Variation.</title>
        <authorList>
            <person name="Kaur P."/>
            <person name="Appels R."/>
            <person name="Bayer P.E."/>
            <person name="Keeble-Gagnere G."/>
            <person name="Wang J."/>
            <person name="Hirakawa H."/>
            <person name="Shirasawa K."/>
            <person name="Vercoe P."/>
            <person name="Stefanova K."/>
            <person name="Durmic Z."/>
            <person name="Nichols P."/>
            <person name="Revell C."/>
            <person name="Isobe S.N."/>
            <person name="Edwards D."/>
            <person name="Erskine W."/>
        </authorList>
    </citation>
    <scope>NUCLEOTIDE SEQUENCE [LARGE SCALE GENOMIC DNA]</scope>
    <source>
        <strain evidence="2">cv. Daliak</strain>
    </source>
</reference>
<keyword evidence="2" id="KW-1185">Reference proteome</keyword>
<name>A0A2Z6PCZ4_TRISU</name>
<dbReference type="Proteomes" id="UP000242715">
    <property type="component" value="Unassembled WGS sequence"/>
</dbReference>
<proteinExistence type="predicted"/>
<dbReference type="EMBL" id="DF974387">
    <property type="protein sequence ID" value="GAU48150.1"/>
    <property type="molecule type" value="Genomic_DNA"/>
</dbReference>
<dbReference type="AlphaFoldDB" id="A0A2Z6PCZ4"/>
<protein>
    <submittedName>
        <fullName evidence="1">Uncharacterized protein</fullName>
    </submittedName>
</protein>
<evidence type="ECO:0000313" key="2">
    <source>
        <dbReference type="Proteomes" id="UP000242715"/>
    </source>
</evidence>
<organism evidence="1 2">
    <name type="scientific">Trifolium subterraneum</name>
    <name type="common">Subterranean clover</name>
    <dbReference type="NCBI Taxonomy" id="3900"/>
    <lineage>
        <taxon>Eukaryota</taxon>
        <taxon>Viridiplantae</taxon>
        <taxon>Streptophyta</taxon>
        <taxon>Embryophyta</taxon>
        <taxon>Tracheophyta</taxon>
        <taxon>Spermatophyta</taxon>
        <taxon>Magnoliopsida</taxon>
        <taxon>eudicotyledons</taxon>
        <taxon>Gunneridae</taxon>
        <taxon>Pentapetalae</taxon>
        <taxon>rosids</taxon>
        <taxon>fabids</taxon>
        <taxon>Fabales</taxon>
        <taxon>Fabaceae</taxon>
        <taxon>Papilionoideae</taxon>
        <taxon>50 kb inversion clade</taxon>
        <taxon>NPAAA clade</taxon>
        <taxon>Hologalegina</taxon>
        <taxon>IRL clade</taxon>
        <taxon>Trifolieae</taxon>
        <taxon>Trifolium</taxon>
    </lineage>
</organism>
<evidence type="ECO:0000313" key="1">
    <source>
        <dbReference type="EMBL" id="GAU48150.1"/>
    </source>
</evidence>
<dbReference type="OrthoDB" id="1380421at2759"/>